<keyword evidence="2" id="KW-1185">Reference proteome</keyword>
<organism evidence="1 2">
    <name type="scientific">Streptomyces boncukensis</name>
    <dbReference type="NCBI Taxonomy" id="2711219"/>
    <lineage>
        <taxon>Bacteria</taxon>
        <taxon>Bacillati</taxon>
        <taxon>Actinomycetota</taxon>
        <taxon>Actinomycetes</taxon>
        <taxon>Kitasatosporales</taxon>
        <taxon>Streptomycetaceae</taxon>
        <taxon>Streptomyces</taxon>
    </lineage>
</organism>
<dbReference type="Proteomes" id="UP000477722">
    <property type="component" value="Unassembled WGS sequence"/>
</dbReference>
<proteinExistence type="predicted"/>
<dbReference type="AlphaFoldDB" id="A0A6G4X6K1"/>
<evidence type="ECO:0000313" key="1">
    <source>
        <dbReference type="EMBL" id="NGO72374.1"/>
    </source>
</evidence>
<protein>
    <submittedName>
        <fullName evidence="1">Uncharacterized protein</fullName>
    </submittedName>
</protein>
<accession>A0A6G4X6K1</accession>
<reference evidence="1 2" key="1">
    <citation type="submission" date="2020-02" db="EMBL/GenBank/DDBJ databases">
        <title>Whole-genome analyses of novel actinobacteria.</title>
        <authorList>
            <person name="Sahin N."/>
            <person name="Tatar D."/>
        </authorList>
    </citation>
    <scope>NUCLEOTIDE SEQUENCE [LARGE SCALE GENOMIC DNA]</scope>
    <source>
        <strain evidence="1 2">SB3404</strain>
    </source>
</reference>
<dbReference type="EMBL" id="JAAKZZ010000448">
    <property type="protein sequence ID" value="NGO72374.1"/>
    <property type="molecule type" value="Genomic_DNA"/>
</dbReference>
<evidence type="ECO:0000313" key="2">
    <source>
        <dbReference type="Proteomes" id="UP000477722"/>
    </source>
</evidence>
<name>A0A6G4X6K1_9ACTN</name>
<dbReference type="RefSeq" id="WP_165302063.1">
    <property type="nucleotide sequence ID" value="NZ_JAAKZZ010000448.1"/>
</dbReference>
<gene>
    <name evidence="1" type="ORF">G5C65_29285</name>
</gene>
<comment type="caution">
    <text evidence="1">The sequence shown here is derived from an EMBL/GenBank/DDBJ whole genome shotgun (WGS) entry which is preliminary data.</text>
</comment>
<sequence>MKVDFSLRELEVLSQAIMRLRFEDAVSGMFLGSSYLAASHERIVDSIIAECEKGGDVGRAARWVEWREWRGRSYERDVIRNYVTTLDAWSIWSYEQKIDFLRISCSPFSPSDSELGELCREIDANSHEVD</sequence>